<gene>
    <name evidence="2" type="ORF">ULMS_04170</name>
</gene>
<dbReference type="OrthoDB" id="1100725at2"/>
<protein>
    <submittedName>
        <fullName evidence="2">Uncharacterized protein</fullName>
    </submittedName>
</protein>
<dbReference type="Proteomes" id="UP000326994">
    <property type="component" value="Unassembled WGS sequence"/>
</dbReference>
<dbReference type="EMBL" id="BKCF01000001">
    <property type="protein sequence ID" value="GEQ84909.1"/>
    <property type="molecule type" value="Genomic_DNA"/>
</dbReference>
<reference evidence="2 3" key="1">
    <citation type="submission" date="2019-08" db="EMBL/GenBank/DDBJ databases">
        <title>Ulvibacter marinistellae sp. nov., isolated from a starfish, Patiria pectinifera.</title>
        <authorList>
            <person name="Kawano K."/>
            <person name="Ushijima N."/>
            <person name="Kihara M."/>
            <person name="Itoh H."/>
        </authorList>
    </citation>
    <scope>NUCLEOTIDE SEQUENCE [LARGE SCALE GENOMIC DNA]</scope>
    <source>
        <strain evidence="2 3">KK4</strain>
    </source>
</reference>
<dbReference type="RefSeq" id="WP_151892841.1">
    <property type="nucleotide sequence ID" value="NZ_BKCF01000001.1"/>
</dbReference>
<proteinExistence type="predicted"/>
<accession>A0A5J4FXS6</accession>
<comment type="caution">
    <text evidence="2">The sequence shown here is derived from an EMBL/GenBank/DDBJ whole genome shotgun (WGS) entry which is preliminary data.</text>
</comment>
<keyword evidence="3" id="KW-1185">Reference proteome</keyword>
<feature type="region of interest" description="Disordered" evidence="1">
    <location>
        <begin position="137"/>
        <end position="187"/>
    </location>
</feature>
<evidence type="ECO:0000313" key="2">
    <source>
        <dbReference type="EMBL" id="GEQ84909.1"/>
    </source>
</evidence>
<organism evidence="2 3">
    <name type="scientific">Patiriisocius marinistellae</name>
    <dbReference type="NCBI Taxonomy" id="2494560"/>
    <lineage>
        <taxon>Bacteria</taxon>
        <taxon>Pseudomonadati</taxon>
        <taxon>Bacteroidota</taxon>
        <taxon>Flavobacteriia</taxon>
        <taxon>Flavobacteriales</taxon>
        <taxon>Flavobacteriaceae</taxon>
        <taxon>Patiriisocius</taxon>
    </lineage>
</organism>
<evidence type="ECO:0000313" key="3">
    <source>
        <dbReference type="Proteomes" id="UP000326994"/>
    </source>
</evidence>
<feature type="compositionally biased region" description="Basic and acidic residues" evidence="1">
    <location>
        <begin position="158"/>
        <end position="172"/>
    </location>
</feature>
<sequence length="267" mass="30584">MKDTLAVEIKEIANKLLATNGSFDTLKVKKAVTLLHEKLTVLAYLESQLGGGSNITTQSAMDSKSFREENWFKEPEQLPKSEHNEDLVEPLMEKIKDLVAQMPSESQNVDELLEEILPKKKYIKNDLEEFASNYQEMPTFERKTNDKKAESTPVASENLEKRESTKEADVPKKTTVLNEDPSAPKSLNQSLNKGLNIGLNDRIAFIKHLFEGNADDYQRVLSQINTFQSQEEATSFIKNQVKPDYKGWPHKEEYEERFLGIVEKRFN</sequence>
<dbReference type="AlphaFoldDB" id="A0A5J4FXS6"/>
<name>A0A5J4FXS6_9FLAO</name>
<evidence type="ECO:0000256" key="1">
    <source>
        <dbReference type="SAM" id="MobiDB-lite"/>
    </source>
</evidence>
<feature type="compositionally biased region" description="Basic and acidic residues" evidence="1">
    <location>
        <begin position="139"/>
        <end position="150"/>
    </location>
</feature>